<protein>
    <submittedName>
        <fullName evidence="1">Uncharacterized protein</fullName>
    </submittedName>
</protein>
<accession>A0A699X6P8</accession>
<dbReference type="AlphaFoldDB" id="A0A699X6P8"/>
<gene>
    <name evidence="1" type="ORF">Tci_927751</name>
</gene>
<organism evidence="1">
    <name type="scientific">Tanacetum cinerariifolium</name>
    <name type="common">Dalmatian daisy</name>
    <name type="synonym">Chrysanthemum cinerariifolium</name>
    <dbReference type="NCBI Taxonomy" id="118510"/>
    <lineage>
        <taxon>Eukaryota</taxon>
        <taxon>Viridiplantae</taxon>
        <taxon>Streptophyta</taxon>
        <taxon>Embryophyta</taxon>
        <taxon>Tracheophyta</taxon>
        <taxon>Spermatophyta</taxon>
        <taxon>Magnoliopsida</taxon>
        <taxon>eudicotyledons</taxon>
        <taxon>Gunneridae</taxon>
        <taxon>Pentapetalae</taxon>
        <taxon>asterids</taxon>
        <taxon>campanulids</taxon>
        <taxon>Asterales</taxon>
        <taxon>Asteraceae</taxon>
        <taxon>Asteroideae</taxon>
        <taxon>Anthemideae</taxon>
        <taxon>Anthemidinae</taxon>
        <taxon>Tanacetum</taxon>
    </lineage>
</organism>
<feature type="non-terminal residue" evidence="1">
    <location>
        <position position="1"/>
    </location>
</feature>
<reference evidence="1" key="1">
    <citation type="journal article" date="2019" name="Sci. Rep.">
        <title>Draft genome of Tanacetum cinerariifolium, the natural source of mosquito coil.</title>
        <authorList>
            <person name="Yamashiro T."/>
            <person name="Shiraishi A."/>
            <person name="Satake H."/>
            <person name="Nakayama K."/>
        </authorList>
    </citation>
    <scope>NUCLEOTIDE SEQUENCE</scope>
</reference>
<sequence>LIGHLQRLFRTTGSAQIEAVLTVDDHGRDARDFILLGQFFVLGDLALDGERVEGFQEFGLVDALGGNELGHVVRVGQALAAFLDGIEHGGVDL</sequence>
<feature type="non-terminal residue" evidence="1">
    <location>
        <position position="93"/>
    </location>
</feature>
<dbReference type="EMBL" id="BKCJ011821790">
    <property type="protein sequence ID" value="GFD55782.1"/>
    <property type="molecule type" value="Genomic_DNA"/>
</dbReference>
<comment type="caution">
    <text evidence="1">The sequence shown here is derived from an EMBL/GenBank/DDBJ whole genome shotgun (WGS) entry which is preliminary data.</text>
</comment>
<name>A0A699X6P8_TANCI</name>
<proteinExistence type="predicted"/>
<evidence type="ECO:0000313" key="1">
    <source>
        <dbReference type="EMBL" id="GFD55782.1"/>
    </source>
</evidence>